<dbReference type="AlphaFoldDB" id="A0A2P2QRL1"/>
<accession>A0A2P2QRL1</accession>
<name>A0A2P2QRL1_RHIMU</name>
<sequence>MQICELLLGLIIFPLLGCMAYMTFDNEVLVNFK</sequence>
<reference evidence="1" key="1">
    <citation type="submission" date="2018-02" db="EMBL/GenBank/DDBJ databases">
        <title>Rhizophora mucronata_Transcriptome.</title>
        <authorList>
            <person name="Meera S.P."/>
            <person name="Sreeshan A."/>
            <person name="Augustine A."/>
        </authorList>
    </citation>
    <scope>NUCLEOTIDE SEQUENCE</scope>
    <source>
        <tissue evidence="1">Leaf</tissue>
    </source>
</reference>
<proteinExistence type="predicted"/>
<organism evidence="1">
    <name type="scientific">Rhizophora mucronata</name>
    <name type="common">Asiatic mangrove</name>
    <dbReference type="NCBI Taxonomy" id="61149"/>
    <lineage>
        <taxon>Eukaryota</taxon>
        <taxon>Viridiplantae</taxon>
        <taxon>Streptophyta</taxon>
        <taxon>Embryophyta</taxon>
        <taxon>Tracheophyta</taxon>
        <taxon>Spermatophyta</taxon>
        <taxon>Magnoliopsida</taxon>
        <taxon>eudicotyledons</taxon>
        <taxon>Gunneridae</taxon>
        <taxon>Pentapetalae</taxon>
        <taxon>rosids</taxon>
        <taxon>fabids</taxon>
        <taxon>Malpighiales</taxon>
        <taxon>Rhizophoraceae</taxon>
        <taxon>Rhizophora</taxon>
    </lineage>
</organism>
<evidence type="ECO:0000313" key="1">
    <source>
        <dbReference type="EMBL" id="MBX69652.1"/>
    </source>
</evidence>
<protein>
    <submittedName>
        <fullName evidence="1">Uncharacterized protein</fullName>
    </submittedName>
</protein>
<dbReference type="EMBL" id="GGEC01089168">
    <property type="protein sequence ID" value="MBX69652.1"/>
    <property type="molecule type" value="Transcribed_RNA"/>
</dbReference>